<dbReference type="AlphaFoldDB" id="A0A7L2S065"/>
<feature type="chain" id="PRO_5029567987" description="glucuronosyltransferase" evidence="10">
    <location>
        <begin position="21"/>
        <end position="279"/>
    </location>
</feature>
<dbReference type="FunFam" id="3.40.50.2000:FF:000066">
    <property type="entry name" value="UDP-glucuronosyltransferase 1-1"/>
    <property type="match status" value="1"/>
</dbReference>
<dbReference type="InterPro" id="IPR050271">
    <property type="entry name" value="UDP-glycosyltransferase"/>
</dbReference>
<evidence type="ECO:0000256" key="9">
    <source>
        <dbReference type="ARBA" id="ARBA00023180"/>
    </source>
</evidence>
<name>A0A7L2S065_9PASS</name>
<keyword evidence="6" id="KW-0812">Transmembrane</keyword>
<dbReference type="Proteomes" id="UP000560066">
    <property type="component" value="Unassembled WGS sequence"/>
</dbReference>
<protein>
    <recommendedName>
        <fullName evidence="3">glucuronosyltransferase</fullName>
        <ecNumber evidence="3">2.4.1.17</ecNumber>
    </recommendedName>
</protein>
<dbReference type="PANTHER" id="PTHR48043:SF161">
    <property type="entry name" value="UDP GLUCURONOSYLTRANSFERASE FAMILY 1 MEMBER A1"/>
    <property type="match status" value="1"/>
</dbReference>
<keyword evidence="7 10" id="KW-0732">Signal</keyword>
<keyword evidence="5 11" id="KW-0808">Transferase</keyword>
<dbReference type="Gene3D" id="3.40.50.2000">
    <property type="entry name" value="Glycogen Phosphorylase B"/>
    <property type="match status" value="1"/>
</dbReference>
<evidence type="ECO:0000256" key="3">
    <source>
        <dbReference type="ARBA" id="ARBA00012544"/>
    </source>
</evidence>
<keyword evidence="4" id="KW-0328">Glycosyltransferase</keyword>
<keyword evidence="9" id="KW-0325">Glycoprotein</keyword>
<evidence type="ECO:0000256" key="1">
    <source>
        <dbReference type="ARBA" id="ARBA00004167"/>
    </source>
</evidence>
<evidence type="ECO:0000313" key="12">
    <source>
        <dbReference type="Proteomes" id="UP000560066"/>
    </source>
</evidence>
<comment type="subcellular location">
    <subcellularLocation>
        <location evidence="1">Membrane</location>
        <topology evidence="1">Single-pass membrane protein</topology>
    </subcellularLocation>
</comment>
<dbReference type="EMBL" id="VYZS01344179">
    <property type="protein sequence ID" value="NXS13964.1"/>
    <property type="molecule type" value="Genomic_DNA"/>
</dbReference>
<comment type="caution">
    <text evidence="11">The sequence shown here is derived from an EMBL/GenBank/DDBJ whole genome shotgun (WGS) entry which is preliminary data.</text>
</comment>
<dbReference type="SUPFAM" id="SSF53756">
    <property type="entry name" value="UDP-Glycosyltransferase/glycogen phosphorylase"/>
    <property type="match status" value="1"/>
</dbReference>
<dbReference type="GO" id="GO:0016020">
    <property type="term" value="C:membrane"/>
    <property type="evidence" value="ECO:0007669"/>
    <property type="project" value="UniProtKB-SubCell"/>
</dbReference>
<keyword evidence="12" id="KW-1185">Reference proteome</keyword>
<dbReference type="InterPro" id="IPR002213">
    <property type="entry name" value="UDP_glucos_trans"/>
</dbReference>
<evidence type="ECO:0000256" key="10">
    <source>
        <dbReference type="SAM" id="SignalP"/>
    </source>
</evidence>
<dbReference type="Pfam" id="PF00201">
    <property type="entry name" value="UDPGT"/>
    <property type="match status" value="1"/>
</dbReference>
<feature type="non-terminal residue" evidence="11">
    <location>
        <position position="279"/>
    </location>
</feature>
<dbReference type="EC" id="2.4.1.17" evidence="3"/>
<gene>
    <name evidence="11" type="primary">Ugt1a1_2</name>
    <name evidence="11" type="ORF">NEOCOR_R02434</name>
</gene>
<proteinExistence type="inferred from homology"/>
<keyword evidence="8" id="KW-1133">Transmembrane helix</keyword>
<dbReference type="GO" id="GO:0015020">
    <property type="term" value="F:glucuronosyltransferase activity"/>
    <property type="evidence" value="ECO:0007669"/>
    <property type="project" value="UniProtKB-EC"/>
</dbReference>
<evidence type="ECO:0000256" key="2">
    <source>
        <dbReference type="ARBA" id="ARBA00009995"/>
    </source>
</evidence>
<evidence type="ECO:0000256" key="7">
    <source>
        <dbReference type="ARBA" id="ARBA00022729"/>
    </source>
</evidence>
<evidence type="ECO:0000256" key="4">
    <source>
        <dbReference type="ARBA" id="ARBA00022676"/>
    </source>
</evidence>
<keyword evidence="8" id="KW-0472">Membrane</keyword>
<feature type="signal peptide" evidence="10">
    <location>
        <begin position="1"/>
        <end position="20"/>
    </location>
</feature>
<evidence type="ECO:0000256" key="5">
    <source>
        <dbReference type="ARBA" id="ARBA00022679"/>
    </source>
</evidence>
<dbReference type="PANTHER" id="PTHR48043">
    <property type="entry name" value="EG:EG0003.4 PROTEIN-RELATED"/>
    <property type="match status" value="1"/>
</dbReference>
<evidence type="ECO:0000256" key="8">
    <source>
        <dbReference type="ARBA" id="ARBA00022989"/>
    </source>
</evidence>
<feature type="non-terminal residue" evidence="11">
    <location>
        <position position="1"/>
    </location>
</feature>
<accession>A0A7L2S065</accession>
<reference evidence="11 12" key="1">
    <citation type="submission" date="2019-09" db="EMBL/GenBank/DDBJ databases">
        <title>Bird 10,000 Genomes (B10K) Project - Family phase.</title>
        <authorList>
            <person name="Zhang G."/>
        </authorList>
    </citation>
    <scope>NUCLEOTIDE SEQUENCE [LARGE SCALE GENOMIC DNA]</scope>
    <source>
        <strain evidence="11">B10K-DU-002-79</strain>
    </source>
</reference>
<evidence type="ECO:0000256" key="6">
    <source>
        <dbReference type="ARBA" id="ARBA00022692"/>
    </source>
</evidence>
<organism evidence="11 12">
    <name type="scientific">Neodrepanis coruscans</name>
    <name type="common">wattled asity</name>
    <dbReference type="NCBI Taxonomy" id="254563"/>
    <lineage>
        <taxon>Eukaryota</taxon>
        <taxon>Metazoa</taxon>
        <taxon>Chordata</taxon>
        <taxon>Craniata</taxon>
        <taxon>Vertebrata</taxon>
        <taxon>Euteleostomi</taxon>
        <taxon>Archelosauria</taxon>
        <taxon>Archosauria</taxon>
        <taxon>Dinosauria</taxon>
        <taxon>Saurischia</taxon>
        <taxon>Theropoda</taxon>
        <taxon>Coelurosauria</taxon>
        <taxon>Aves</taxon>
        <taxon>Neognathae</taxon>
        <taxon>Neoaves</taxon>
        <taxon>Telluraves</taxon>
        <taxon>Australaves</taxon>
        <taxon>Passeriformes</taxon>
        <taxon>Philepittidae</taxon>
        <taxon>Neodrepanis</taxon>
    </lineage>
</organism>
<evidence type="ECO:0000313" key="11">
    <source>
        <dbReference type="EMBL" id="NXS13964.1"/>
    </source>
</evidence>
<sequence>HNMLVALLLPLLCFLSPASTGKLLVIPMEGSHWLSMKEVLVELGKRGHEIVVVAPDNRMLIDSSDFYDLKTYPVPFESMEELVRSFGRKQFREDPFLVRFWNTLKDFRESAAMFESSCRSLLYNEELMKYIKDSNFDAVFTDPVTPCGQILALHFSIPTVFFLRGIACAIDVHAAQSPDPPSYVPRLFSQNTDHMTFPQRVKNFLIMLSESFSCSIAFSPFEALASEFLGRPMTMTQLLSHGSVWLKRIDFAFEYPMPVMPNMIFIGGINCAKKQVLSQ</sequence>
<comment type="similarity">
    <text evidence="2">Belongs to the UDP-glycosyltransferase family.</text>
</comment>
<dbReference type="OrthoDB" id="5835829at2759"/>